<evidence type="ECO:0000313" key="11">
    <source>
        <dbReference type="Proteomes" id="UP000000709"/>
    </source>
</evidence>
<gene>
    <name evidence="10" type="ORF">SPAPADRAFT_60896</name>
</gene>
<proteinExistence type="inferred from homology"/>
<reference evidence="10 11" key="1">
    <citation type="journal article" date="2011" name="Proc. Natl. Acad. Sci. U.S.A.">
        <title>Comparative genomics of xylose-fermenting fungi for enhanced biofuel production.</title>
        <authorList>
            <person name="Wohlbach D.J."/>
            <person name="Kuo A."/>
            <person name="Sato T.K."/>
            <person name="Potts K.M."/>
            <person name="Salamov A.A."/>
            <person name="LaButti K.M."/>
            <person name="Sun H."/>
            <person name="Clum A."/>
            <person name="Pangilinan J.L."/>
            <person name="Lindquist E.A."/>
            <person name="Lucas S."/>
            <person name="Lapidus A."/>
            <person name="Jin M."/>
            <person name="Gunawan C."/>
            <person name="Balan V."/>
            <person name="Dale B.E."/>
            <person name="Jeffries T.W."/>
            <person name="Zinkel R."/>
            <person name="Barry K.W."/>
            <person name="Grigoriev I.V."/>
            <person name="Gasch A.P."/>
        </authorList>
    </citation>
    <scope>NUCLEOTIDE SEQUENCE [LARGE SCALE GENOMIC DNA]</scope>
    <source>
        <strain evidence="11">NRRL Y-27907 / 11-Y1</strain>
    </source>
</reference>
<feature type="domain" description="Cell wall mannoprotein PIR1-like C-terminal" evidence="9">
    <location>
        <begin position="184"/>
        <end position="262"/>
    </location>
</feature>
<dbReference type="GO" id="GO:0009277">
    <property type="term" value="C:fungal-type cell wall"/>
    <property type="evidence" value="ECO:0007669"/>
    <property type="project" value="TreeGrafter"/>
</dbReference>
<evidence type="ECO:0000256" key="5">
    <source>
        <dbReference type="ARBA" id="ARBA00022737"/>
    </source>
</evidence>
<dbReference type="InParanoid" id="G3AK98"/>
<accession>G3AK98</accession>
<dbReference type="InterPro" id="IPR000420">
    <property type="entry name" value="Yeast_PIR_rpt"/>
</dbReference>
<dbReference type="OrthoDB" id="4023156at2759"/>
<dbReference type="InterPro" id="IPR054508">
    <property type="entry name" value="PIR1-like_C"/>
</dbReference>
<feature type="signal peptide" evidence="8">
    <location>
        <begin position="1"/>
        <end position="15"/>
    </location>
</feature>
<keyword evidence="5" id="KW-0677">Repeat</keyword>
<keyword evidence="2" id="KW-0134">Cell wall</keyword>
<dbReference type="AlphaFoldDB" id="G3AK98"/>
<comment type="subcellular location">
    <subcellularLocation>
        <location evidence="1">Secreted</location>
        <location evidence="1">Cell wall</location>
    </subcellularLocation>
</comment>
<keyword evidence="4 8" id="KW-0732">Signal</keyword>
<keyword evidence="11" id="KW-1185">Reference proteome</keyword>
<dbReference type="eggNOG" id="ENOG502QQD8">
    <property type="taxonomic scope" value="Eukaryota"/>
</dbReference>
<evidence type="ECO:0000256" key="8">
    <source>
        <dbReference type="SAM" id="SignalP"/>
    </source>
</evidence>
<keyword evidence="3" id="KW-0964">Secreted</keyword>
<dbReference type="PANTHER" id="PTHR47254:SF1">
    <property type="entry name" value="CELL WALL MANNOPROTEIN CIS3-RELATED"/>
    <property type="match status" value="1"/>
</dbReference>
<comment type="similarity">
    <text evidence="6">Belongs to the PIR protein family.</text>
</comment>
<dbReference type="PANTHER" id="PTHR47254">
    <property type="entry name" value="CELL WALL MANNOPROTEIN CIS3-RELATED"/>
    <property type="match status" value="1"/>
</dbReference>
<dbReference type="Pfam" id="PF22799">
    <property type="entry name" value="PIR1-like_C"/>
    <property type="match status" value="1"/>
</dbReference>
<evidence type="ECO:0000256" key="7">
    <source>
        <dbReference type="SAM" id="MobiDB-lite"/>
    </source>
</evidence>
<protein>
    <recommendedName>
        <fullName evidence="9">Cell wall mannoprotein PIR1-like C-terminal domain-containing protein</fullName>
    </recommendedName>
</protein>
<organism evidence="11">
    <name type="scientific">Spathaspora passalidarum (strain NRRL Y-27907 / 11-Y1)</name>
    <dbReference type="NCBI Taxonomy" id="619300"/>
    <lineage>
        <taxon>Eukaryota</taxon>
        <taxon>Fungi</taxon>
        <taxon>Dikarya</taxon>
        <taxon>Ascomycota</taxon>
        <taxon>Saccharomycotina</taxon>
        <taxon>Pichiomycetes</taxon>
        <taxon>Debaryomycetaceae</taxon>
        <taxon>Spathaspora</taxon>
    </lineage>
</organism>
<dbReference type="InterPro" id="IPR051153">
    <property type="entry name" value="Yeast_CWMannoprotein_PIR"/>
</dbReference>
<evidence type="ECO:0000259" key="9">
    <source>
        <dbReference type="Pfam" id="PF22799"/>
    </source>
</evidence>
<dbReference type="OMA" id="IGCIVAN"/>
<dbReference type="KEGG" id="spaa:SPAPADRAFT_60896"/>
<dbReference type="GO" id="GO:0005199">
    <property type="term" value="F:structural constituent of cell wall"/>
    <property type="evidence" value="ECO:0007669"/>
    <property type="project" value="InterPro"/>
</dbReference>
<sequence>MKLFNLIILALSVNAAPVVDSSFTTKTPTDVTRTAGGLVLSDGSFRTALFDFNGDLTLSVQTLDPNEKDIGPAPSGSLNVGQVSDGQVNQISDGQVNAANQKPDGQVNAVSQISDGQVNAANQKPDGQVNAVSQISDGQVNAASQISDGQVNSNQAQDGQVTASGGFSSVCVSGNSLIVKLSNGILTDSHGRIGSIVANHQFQFDGPPPQPDSLFAAGWNIYPSAQGPLLALGGQYIFWRCAIQGTTFNLYDASIDNKCEKVVIHLFAVSC</sequence>
<evidence type="ECO:0000256" key="4">
    <source>
        <dbReference type="ARBA" id="ARBA00022729"/>
    </source>
</evidence>
<dbReference type="HOGENOM" id="CLU_1027339_0_0_1"/>
<evidence type="ECO:0000313" key="10">
    <source>
        <dbReference type="EMBL" id="EGW33557.1"/>
    </source>
</evidence>
<dbReference type="RefSeq" id="XP_007375072.1">
    <property type="nucleotide sequence ID" value="XM_007375010.1"/>
</dbReference>
<name>G3AK98_SPAPN</name>
<evidence type="ECO:0000256" key="3">
    <source>
        <dbReference type="ARBA" id="ARBA00022525"/>
    </source>
</evidence>
<dbReference type="GeneID" id="18873623"/>
<dbReference type="EMBL" id="GL996501">
    <property type="protein sequence ID" value="EGW33557.1"/>
    <property type="molecule type" value="Genomic_DNA"/>
</dbReference>
<feature type="chain" id="PRO_5012587598" description="Cell wall mannoprotein PIR1-like C-terminal domain-containing protein" evidence="8">
    <location>
        <begin position="16"/>
        <end position="271"/>
    </location>
</feature>
<evidence type="ECO:0000256" key="2">
    <source>
        <dbReference type="ARBA" id="ARBA00022512"/>
    </source>
</evidence>
<dbReference type="PROSITE" id="PS50256">
    <property type="entry name" value="PIR_REPEAT_2"/>
    <property type="match status" value="2"/>
</dbReference>
<feature type="region of interest" description="Disordered" evidence="7">
    <location>
        <begin position="65"/>
        <end position="84"/>
    </location>
</feature>
<dbReference type="Proteomes" id="UP000000709">
    <property type="component" value="Unassembled WGS sequence"/>
</dbReference>
<dbReference type="GO" id="GO:0031505">
    <property type="term" value="P:fungal-type cell wall organization"/>
    <property type="evidence" value="ECO:0007669"/>
    <property type="project" value="UniProtKB-ARBA"/>
</dbReference>
<evidence type="ECO:0000256" key="1">
    <source>
        <dbReference type="ARBA" id="ARBA00004191"/>
    </source>
</evidence>
<evidence type="ECO:0000256" key="6">
    <source>
        <dbReference type="ARBA" id="ARBA00038219"/>
    </source>
</evidence>